<evidence type="ECO:0000256" key="2">
    <source>
        <dbReference type="SAM" id="SignalP"/>
    </source>
</evidence>
<feature type="chain" id="PRO_5042848657" evidence="2">
    <location>
        <begin position="23"/>
        <end position="340"/>
    </location>
</feature>
<keyword evidence="2" id="KW-0732">Signal</keyword>
<evidence type="ECO:0000256" key="1">
    <source>
        <dbReference type="SAM" id="MobiDB-lite"/>
    </source>
</evidence>
<feature type="compositionally biased region" description="Low complexity" evidence="1">
    <location>
        <begin position="39"/>
        <end position="113"/>
    </location>
</feature>
<feature type="signal peptide" evidence="2">
    <location>
        <begin position="1"/>
        <end position="22"/>
    </location>
</feature>
<feature type="region of interest" description="Disordered" evidence="1">
    <location>
        <begin position="22"/>
        <end position="134"/>
    </location>
</feature>
<dbReference type="SUPFAM" id="SSF49503">
    <property type="entry name" value="Cupredoxins"/>
    <property type="match status" value="1"/>
</dbReference>
<dbReference type="Proteomes" id="UP001309876">
    <property type="component" value="Unassembled WGS sequence"/>
</dbReference>
<dbReference type="InterPro" id="IPR052953">
    <property type="entry name" value="Ser-rich/MCO-related"/>
</dbReference>
<dbReference type="InterPro" id="IPR008972">
    <property type="entry name" value="Cupredoxin"/>
</dbReference>
<name>A0AAN7T815_9EURO</name>
<evidence type="ECO:0000313" key="4">
    <source>
        <dbReference type="Proteomes" id="UP001309876"/>
    </source>
</evidence>
<protein>
    <submittedName>
        <fullName evidence="3">Uncharacterized protein</fullName>
    </submittedName>
</protein>
<dbReference type="EMBL" id="JAVRRJ010000001">
    <property type="protein sequence ID" value="KAK5091549.1"/>
    <property type="molecule type" value="Genomic_DNA"/>
</dbReference>
<dbReference type="AlphaFoldDB" id="A0AAN7T815"/>
<accession>A0AAN7T815</accession>
<feature type="compositionally biased region" description="Polar residues" evidence="1">
    <location>
        <begin position="122"/>
        <end position="134"/>
    </location>
</feature>
<organism evidence="3 4">
    <name type="scientific">Lithohypha guttulata</name>
    <dbReference type="NCBI Taxonomy" id="1690604"/>
    <lineage>
        <taxon>Eukaryota</taxon>
        <taxon>Fungi</taxon>
        <taxon>Dikarya</taxon>
        <taxon>Ascomycota</taxon>
        <taxon>Pezizomycotina</taxon>
        <taxon>Eurotiomycetes</taxon>
        <taxon>Chaetothyriomycetidae</taxon>
        <taxon>Chaetothyriales</taxon>
        <taxon>Trichomeriaceae</taxon>
        <taxon>Lithohypha</taxon>
    </lineage>
</organism>
<gene>
    <name evidence="3" type="ORF">LTR05_001734</name>
</gene>
<comment type="caution">
    <text evidence="3">The sequence shown here is derived from an EMBL/GenBank/DDBJ whole genome shotgun (WGS) entry which is preliminary data.</text>
</comment>
<keyword evidence="4" id="KW-1185">Reference proteome</keyword>
<evidence type="ECO:0000313" key="3">
    <source>
        <dbReference type="EMBL" id="KAK5091549.1"/>
    </source>
</evidence>
<dbReference type="PANTHER" id="PTHR34883:SF15">
    <property type="entry name" value="EXTRACELLULAR SERINE-RICH PROTEIN"/>
    <property type="match status" value="1"/>
</dbReference>
<proteinExistence type="predicted"/>
<dbReference type="PANTHER" id="PTHR34883">
    <property type="entry name" value="SERINE-RICH PROTEIN, PUTATIVE-RELATED-RELATED"/>
    <property type="match status" value="1"/>
</dbReference>
<reference evidence="3 4" key="1">
    <citation type="submission" date="2023-08" db="EMBL/GenBank/DDBJ databases">
        <title>Black Yeasts Isolated from many extreme environments.</title>
        <authorList>
            <person name="Coleine C."/>
            <person name="Stajich J.E."/>
            <person name="Selbmann L."/>
        </authorList>
    </citation>
    <scope>NUCLEOTIDE SEQUENCE [LARGE SCALE GENOMIC DNA]</scope>
    <source>
        <strain evidence="3 4">CCFEE 5910</strain>
    </source>
</reference>
<sequence length="340" mass="35870">MQLQQLILASLLLAENTCYGRAAPRPRQLPRPENPKLNPLAARQPQPQAPTPASEPSTFSTTTTSTTTSAAVTSTVAPVDPATTTSTTISSTTSSTSSTTTTTTSSPASATPTGPRNHNIAVGQNGTTFTPSTLKNIPTGSSLTFYFYPTNYSIVQSSFDQPCQPLGQRAIFSGFNPTPNHDGIARQKFMFNVTSTETMWFYAIDGELLLGAGANVCERGMAMVLNPLPKEDPDRQTLSAYKRNAANPEMNGNGVHRCPAAIYGGEVRGVSDKEKARWESKHPVRGVVANSTAAGDDDNNNNIESEILNYESSAAGRGSSGNSLMALGVLLGAGVFGLGF</sequence>